<protein>
    <recommendedName>
        <fullName evidence="6">Phospho-2-dehydro-3-deoxyheptonate aldolase</fullName>
        <ecNumber evidence="6">2.5.1.54</ecNumber>
    </recommendedName>
</protein>
<evidence type="ECO:0000256" key="6">
    <source>
        <dbReference type="RuleBase" id="RU363071"/>
    </source>
</evidence>
<keyword evidence="6" id="KW-0057">Aromatic amino acid biosynthesis</keyword>
<organism evidence="8 9">
    <name type="scientific">Rhodotorula mucilaginosa</name>
    <name type="common">Yeast</name>
    <name type="synonym">Rhodotorula rubra</name>
    <dbReference type="NCBI Taxonomy" id="5537"/>
    <lineage>
        <taxon>Eukaryota</taxon>
        <taxon>Fungi</taxon>
        <taxon>Dikarya</taxon>
        <taxon>Basidiomycota</taxon>
        <taxon>Pucciniomycotina</taxon>
        <taxon>Microbotryomycetes</taxon>
        <taxon>Sporidiobolales</taxon>
        <taxon>Sporidiobolaceae</taxon>
        <taxon>Rhodotorula</taxon>
    </lineage>
</organism>
<evidence type="ECO:0000256" key="7">
    <source>
        <dbReference type="SAM" id="MobiDB-lite"/>
    </source>
</evidence>
<evidence type="ECO:0000256" key="3">
    <source>
        <dbReference type="ARBA" id="ARBA00022679"/>
    </source>
</evidence>
<feature type="binding site" evidence="5">
    <location>
        <position position="445"/>
    </location>
    <ligand>
        <name>Mn(2+)</name>
        <dbReference type="ChEBI" id="CHEBI:29035"/>
    </ligand>
</feature>
<comment type="cofactor">
    <cofactor evidence="5">
        <name>Mn(2+)</name>
        <dbReference type="ChEBI" id="CHEBI:29035"/>
    </cofactor>
    <cofactor evidence="5">
        <name>Co(2+)</name>
        <dbReference type="ChEBI" id="CHEBI:48828"/>
    </cofactor>
    <cofactor evidence="5">
        <name>Cd(2+)</name>
        <dbReference type="ChEBI" id="CHEBI:48775"/>
    </cofactor>
    <text evidence="5">Binds 1 divalent cation per subunit. The enzyme is active with manganese, cobalt or cadmium ions.</text>
</comment>
<evidence type="ECO:0000256" key="5">
    <source>
        <dbReference type="PIRSR" id="PIRSR602480-1"/>
    </source>
</evidence>
<gene>
    <name evidence="8" type="ORF">C6P46_004324</name>
</gene>
<feature type="compositionally biased region" description="Polar residues" evidence="7">
    <location>
        <begin position="40"/>
        <end position="49"/>
    </location>
</feature>
<dbReference type="PANTHER" id="PTHR21337:SF0">
    <property type="entry name" value="PHOSPHO-2-DEHYDRO-3-DEOXYHEPTONATE ALDOLASE"/>
    <property type="match status" value="1"/>
</dbReference>
<feature type="binding site" evidence="5">
    <location>
        <position position="369"/>
    </location>
    <ligand>
        <name>Mn(2+)</name>
        <dbReference type="ChEBI" id="CHEBI:29035"/>
    </ligand>
</feature>
<accession>A0A9P6W879</accession>
<dbReference type="Gene3D" id="3.20.20.70">
    <property type="entry name" value="Aldolase class I"/>
    <property type="match status" value="2"/>
</dbReference>
<dbReference type="Proteomes" id="UP000777482">
    <property type="component" value="Unassembled WGS sequence"/>
</dbReference>
<comment type="catalytic activity">
    <reaction evidence="4 6">
        <text>D-erythrose 4-phosphate + phosphoenolpyruvate + H2O = 7-phospho-2-dehydro-3-deoxy-D-arabino-heptonate + phosphate</text>
        <dbReference type="Rhea" id="RHEA:14717"/>
        <dbReference type="ChEBI" id="CHEBI:15377"/>
        <dbReference type="ChEBI" id="CHEBI:16897"/>
        <dbReference type="ChEBI" id="CHEBI:43474"/>
        <dbReference type="ChEBI" id="CHEBI:58394"/>
        <dbReference type="ChEBI" id="CHEBI:58702"/>
        <dbReference type="EC" id="2.5.1.54"/>
    </reaction>
</comment>
<evidence type="ECO:0000256" key="2">
    <source>
        <dbReference type="ARBA" id="ARBA00008911"/>
    </source>
</evidence>
<dbReference type="EC" id="2.5.1.54" evidence="6"/>
<dbReference type="AlphaFoldDB" id="A0A9P6W879"/>
<dbReference type="PANTHER" id="PTHR21337">
    <property type="entry name" value="PHOSPHO-2-DEHYDRO-3-DEOXYHEPTONATE ALDOLASE 1, 2"/>
    <property type="match status" value="1"/>
</dbReference>
<comment type="pathway">
    <text evidence="1 6">Metabolic intermediate biosynthesis; chorismate biosynthesis; chorismate from D-erythrose 4-phosphate and phosphoenolpyruvate: step 1/7.</text>
</comment>
<dbReference type="GO" id="GO:0009073">
    <property type="term" value="P:aromatic amino acid family biosynthetic process"/>
    <property type="evidence" value="ECO:0007669"/>
    <property type="project" value="UniProtKB-KW"/>
</dbReference>
<feature type="compositionally biased region" description="Low complexity" evidence="7">
    <location>
        <begin position="29"/>
        <end position="39"/>
    </location>
</feature>
<comment type="similarity">
    <text evidence="2 6">Belongs to the class-II DAHP synthase family.</text>
</comment>
<sequence>MSGSTSTAISSWSPQSWRQKPVVQDVVYPTPSISSSSTSGNAEQDSQPDPVTYKRKQQLEDVVSKLEKLPPIVSPTEIERLKAKLGDVAQGRAFLLQGGDCAESFDYCTSEKIEHRLSLLLSMSLILIWGMKLPVVRIARMGGQYAKPRSKQTEIVDGKEVMSFRGDNVNGIDPSDRLPDPERLLSAYFHSAATVNHVRSLLASGFASLPSGSGQVPWSLPLSHVRSEELLKSYESIVQQLSSALEFMEVIGVERGNSAAAGALESADIFMSHEALMLEYESALTRELPVPAFAAARPGEKGFYCTSAHFVWIGDRTRALDGAHVEFFRGLRNPVGIKVGPTMDADELVRLLGIVDPNKEPGRVTLISRYGADKVDEKLPAHIKAVQASGHQVVFAADPMHGNTKTSAAHAGVKTRHMHDIVYEISANMRIHAQMGSRLGGVHLELTGDMTKDGQSVTECLGGSMQLEEEHLGLRFESFCDPRLNFEQSLDIAFMLSQAASKGPNNLRIFDELAIPPGSRTASPARPQQ</sequence>
<dbReference type="SUPFAM" id="SSF51569">
    <property type="entry name" value="Aldolase"/>
    <property type="match status" value="1"/>
</dbReference>
<dbReference type="InterPro" id="IPR002480">
    <property type="entry name" value="DAHP_synth_2"/>
</dbReference>
<keyword evidence="5" id="KW-0104">Cadmium</keyword>
<dbReference type="EMBL" id="PUHQ01000004">
    <property type="protein sequence ID" value="KAG0666658.1"/>
    <property type="molecule type" value="Genomic_DNA"/>
</dbReference>
<feature type="region of interest" description="Disordered" evidence="7">
    <location>
        <begin position="28"/>
        <end position="52"/>
    </location>
</feature>
<dbReference type="GO" id="GO:0003849">
    <property type="term" value="F:3-deoxy-7-phosphoheptulonate synthase activity"/>
    <property type="evidence" value="ECO:0007669"/>
    <property type="project" value="UniProtKB-EC"/>
</dbReference>
<feature type="binding site" evidence="5">
    <location>
        <position position="338"/>
    </location>
    <ligand>
        <name>phosphoenolpyruvate</name>
        <dbReference type="ChEBI" id="CHEBI:58702"/>
    </ligand>
</feature>
<keyword evidence="3 6" id="KW-0808">Transferase</keyword>
<reference evidence="8 9" key="1">
    <citation type="submission" date="2020-11" db="EMBL/GenBank/DDBJ databases">
        <title>Kefir isolates.</title>
        <authorList>
            <person name="Marcisauskas S."/>
            <person name="Kim Y."/>
            <person name="Blasche S."/>
        </authorList>
    </citation>
    <scope>NUCLEOTIDE SEQUENCE [LARGE SCALE GENOMIC DNA]</scope>
    <source>
        <strain evidence="8 9">KR</strain>
    </source>
</reference>
<proteinExistence type="inferred from homology"/>
<name>A0A9P6W879_RHOMI</name>
<dbReference type="Pfam" id="PF01474">
    <property type="entry name" value="DAHP_synth_2"/>
    <property type="match status" value="1"/>
</dbReference>
<evidence type="ECO:0000256" key="1">
    <source>
        <dbReference type="ARBA" id="ARBA00004688"/>
    </source>
</evidence>
<feature type="binding site" evidence="5">
    <location>
        <position position="140"/>
    </location>
    <ligand>
        <name>phosphoenolpyruvate</name>
        <dbReference type="ChEBI" id="CHEBI:58702"/>
    </ligand>
</feature>
<keyword evidence="5" id="KW-0170">Cobalt</keyword>
<feature type="compositionally biased region" description="Low complexity" evidence="7">
    <location>
        <begin position="1"/>
        <end position="16"/>
    </location>
</feature>
<dbReference type="OrthoDB" id="2338at2759"/>
<feature type="binding site" evidence="5">
    <location>
        <position position="101"/>
    </location>
    <ligand>
        <name>Mn(2+)</name>
        <dbReference type="ChEBI" id="CHEBI:29035"/>
    </ligand>
</feature>
<feature type="binding site" evidence="5">
    <location>
        <position position="481"/>
    </location>
    <ligand>
        <name>Mn(2+)</name>
        <dbReference type="ChEBI" id="CHEBI:29035"/>
    </ligand>
</feature>
<keyword evidence="6" id="KW-0028">Amino-acid biosynthesis</keyword>
<evidence type="ECO:0000256" key="4">
    <source>
        <dbReference type="ARBA" id="ARBA00047508"/>
    </source>
</evidence>
<dbReference type="GO" id="GO:0008652">
    <property type="term" value="P:amino acid biosynthetic process"/>
    <property type="evidence" value="ECO:0007669"/>
    <property type="project" value="UniProtKB-KW"/>
</dbReference>
<feature type="region of interest" description="Disordered" evidence="7">
    <location>
        <begin position="1"/>
        <end position="20"/>
    </location>
</feature>
<comment type="caution">
    <text evidence="8">The sequence shown here is derived from an EMBL/GenBank/DDBJ whole genome shotgun (WGS) entry which is preliminary data.</text>
</comment>
<evidence type="ECO:0000313" key="8">
    <source>
        <dbReference type="EMBL" id="KAG0666658.1"/>
    </source>
</evidence>
<feature type="binding site" evidence="5">
    <location>
        <position position="401"/>
    </location>
    <ligand>
        <name>Mn(2+)</name>
        <dbReference type="ChEBI" id="CHEBI:29035"/>
    </ligand>
</feature>
<dbReference type="InterPro" id="IPR013785">
    <property type="entry name" value="Aldolase_TIM"/>
</dbReference>
<keyword evidence="5" id="KW-0464">Manganese</keyword>
<evidence type="ECO:0000313" key="9">
    <source>
        <dbReference type="Proteomes" id="UP000777482"/>
    </source>
</evidence>
<keyword evidence="9" id="KW-1185">Reference proteome</keyword>